<keyword evidence="1" id="KW-0472">Membrane</keyword>
<name>A0A2T7CRJ2_9POAL</name>
<dbReference type="Proteomes" id="UP000244336">
    <property type="component" value="Chromosome 7"/>
</dbReference>
<feature type="transmembrane region" description="Helical" evidence="1">
    <location>
        <begin position="12"/>
        <end position="32"/>
    </location>
</feature>
<sequence length="79" mass="9189">MVVFSTREEPKAFAMLCLCLPVCMAFISLNLSKREYICNTWMRRSHILVQENRRFPLVAQSSTKWLSLGLAVQQSLKHM</sequence>
<dbReference type="Gramene" id="PUZ45967">
    <property type="protein sequence ID" value="PUZ45967"/>
    <property type="gene ID" value="GQ55_7G005300"/>
</dbReference>
<evidence type="ECO:0000313" key="3">
    <source>
        <dbReference type="Proteomes" id="UP000244336"/>
    </source>
</evidence>
<keyword evidence="3" id="KW-1185">Reference proteome</keyword>
<gene>
    <name evidence="2" type="ORF">GQ55_7G005300</name>
</gene>
<evidence type="ECO:0000256" key="1">
    <source>
        <dbReference type="SAM" id="Phobius"/>
    </source>
</evidence>
<protein>
    <submittedName>
        <fullName evidence="2">Uncharacterized protein</fullName>
    </submittedName>
</protein>
<organism evidence="2 3">
    <name type="scientific">Panicum hallii var. hallii</name>
    <dbReference type="NCBI Taxonomy" id="1504633"/>
    <lineage>
        <taxon>Eukaryota</taxon>
        <taxon>Viridiplantae</taxon>
        <taxon>Streptophyta</taxon>
        <taxon>Embryophyta</taxon>
        <taxon>Tracheophyta</taxon>
        <taxon>Spermatophyta</taxon>
        <taxon>Magnoliopsida</taxon>
        <taxon>Liliopsida</taxon>
        <taxon>Poales</taxon>
        <taxon>Poaceae</taxon>
        <taxon>PACMAD clade</taxon>
        <taxon>Panicoideae</taxon>
        <taxon>Panicodae</taxon>
        <taxon>Paniceae</taxon>
        <taxon>Panicinae</taxon>
        <taxon>Panicum</taxon>
        <taxon>Panicum sect. Panicum</taxon>
    </lineage>
</organism>
<reference evidence="2 3" key="1">
    <citation type="submission" date="2018-04" db="EMBL/GenBank/DDBJ databases">
        <title>WGS assembly of Panicum hallii var. hallii HAL2.</title>
        <authorList>
            <person name="Lovell J."/>
            <person name="Jenkins J."/>
            <person name="Lowry D."/>
            <person name="Mamidi S."/>
            <person name="Sreedasyam A."/>
            <person name="Weng X."/>
            <person name="Barry K."/>
            <person name="Bonette J."/>
            <person name="Campitelli B."/>
            <person name="Daum C."/>
            <person name="Gordon S."/>
            <person name="Gould B."/>
            <person name="Lipzen A."/>
            <person name="MacQueen A."/>
            <person name="Palacio-Mejia J."/>
            <person name="Plott C."/>
            <person name="Shakirov E."/>
            <person name="Shu S."/>
            <person name="Yoshinaga Y."/>
            <person name="Zane M."/>
            <person name="Rokhsar D."/>
            <person name="Grimwood J."/>
            <person name="Schmutz J."/>
            <person name="Juenger T."/>
        </authorList>
    </citation>
    <scope>NUCLEOTIDE SEQUENCE [LARGE SCALE GENOMIC DNA]</scope>
    <source>
        <strain evidence="3">cv. HAL2</strain>
    </source>
</reference>
<evidence type="ECO:0000313" key="2">
    <source>
        <dbReference type="EMBL" id="PUZ45967.1"/>
    </source>
</evidence>
<dbReference type="AlphaFoldDB" id="A0A2T7CRJ2"/>
<keyword evidence="1" id="KW-0812">Transmembrane</keyword>
<proteinExistence type="predicted"/>
<accession>A0A2T7CRJ2</accession>
<keyword evidence="1" id="KW-1133">Transmembrane helix</keyword>
<dbReference type="EMBL" id="CM009755">
    <property type="protein sequence ID" value="PUZ45967.1"/>
    <property type="molecule type" value="Genomic_DNA"/>
</dbReference>